<comment type="caution">
    <text evidence="2">The sequence shown here is derived from an EMBL/GenBank/DDBJ whole genome shotgun (WGS) entry which is preliminary data.</text>
</comment>
<organism evidence="2">
    <name type="scientific">bioreactor metagenome</name>
    <dbReference type="NCBI Taxonomy" id="1076179"/>
    <lineage>
        <taxon>unclassified sequences</taxon>
        <taxon>metagenomes</taxon>
        <taxon>ecological metagenomes</taxon>
    </lineage>
</organism>
<dbReference type="AlphaFoldDB" id="A0A645BYN6"/>
<reference evidence="2" key="1">
    <citation type="submission" date="2019-08" db="EMBL/GenBank/DDBJ databases">
        <authorList>
            <person name="Kucharzyk K."/>
            <person name="Murdoch R.W."/>
            <person name="Higgins S."/>
            <person name="Loffler F."/>
        </authorList>
    </citation>
    <scope>NUCLEOTIDE SEQUENCE</scope>
</reference>
<accession>A0A645BYN6</accession>
<evidence type="ECO:0000313" key="2">
    <source>
        <dbReference type="EMBL" id="MPM70452.1"/>
    </source>
</evidence>
<name>A0A645BYN6_9ZZZZ</name>
<proteinExistence type="predicted"/>
<feature type="region of interest" description="Disordered" evidence="1">
    <location>
        <begin position="1"/>
        <end position="26"/>
    </location>
</feature>
<protein>
    <submittedName>
        <fullName evidence="2">Uncharacterized protein</fullName>
    </submittedName>
</protein>
<gene>
    <name evidence="2" type="ORF">SDC9_117407</name>
</gene>
<dbReference type="EMBL" id="VSSQ01023485">
    <property type="protein sequence ID" value="MPM70452.1"/>
    <property type="molecule type" value="Genomic_DNA"/>
</dbReference>
<sequence>MPPDGFALPQRLRTQGPGHRQAVDRADQIVRDRHRYLVGHQYAQHLNRESVSLQLQRLGQIGHADAAGPRTCGQRGHEFRAYAVSVGFQYRKDQTVADPFPDCGEIMLQTRRIHLEANPA</sequence>
<evidence type="ECO:0000256" key="1">
    <source>
        <dbReference type="SAM" id="MobiDB-lite"/>
    </source>
</evidence>